<evidence type="ECO:0000256" key="4">
    <source>
        <dbReference type="ARBA" id="ARBA00023136"/>
    </source>
</evidence>
<feature type="transmembrane region" description="Helical" evidence="5">
    <location>
        <begin position="6"/>
        <end position="29"/>
    </location>
</feature>
<keyword evidence="2 5" id="KW-0812">Transmembrane</keyword>
<keyword evidence="3 5" id="KW-1133">Transmembrane helix</keyword>
<evidence type="ECO:0000313" key="6">
    <source>
        <dbReference type="EMBL" id="MBB5719909.1"/>
    </source>
</evidence>
<keyword evidence="1" id="KW-1003">Cell membrane</keyword>
<name>A0A840Z286_9SPHN</name>
<dbReference type="RefSeq" id="WP_184005254.1">
    <property type="nucleotide sequence ID" value="NZ_BAABIF010000006.1"/>
</dbReference>
<gene>
    <name evidence="6" type="ORF">FHR23_002865</name>
</gene>
<comment type="caution">
    <text evidence="6">The sequence shown here is derived from an EMBL/GenBank/DDBJ whole genome shotgun (WGS) entry which is preliminary data.</text>
</comment>
<dbReference type="EMBL" id="JACIJI010000006">
    <property type="protein sequence ID" value="MBB5719909.1"/>
    <property type="molecule type" value="Genomic_DNA"/>
</dbReference>
<keyword evidence="7" id="KW-1185">Reference proteome</keyword>
<dbReference type="Proteomes" id="UP000554342">
    <property type="component" value="Unassembled WGS sequence"/>
</dbReference>
<reference evidence="6 7" key="1">
    <citation type="submission" date="2020-08" db="EMBL/GenBank/DDBJ databases">
        <title>Genomic Encyclopedia of Type Strains, Phase IV (KMG-IV): sequencing the most valuable type-strain genomes for metagenomic binning, comparative biology and taxonomic classification.</title>
        <authorList>
            <person name="Goeker M."/>
        </authorList>
    </citation>
    <scope>NUCLEOTIDE SEQUENCE [LARGE SCALE GENOMIC DNA]</scope>
    <source>
        <strain evidence="6 7">DSM 27203</strain>
    </source>
</reference>
<sequence>MIEEIHILGVYMPAALVWAVLAVMLVYLIRMPLQRLPLYRLLWHPSLLEFALFVVLWWALSALGDAFLTSFLAP</sequence>
<evidence type="ECO:0000256" key="1">
    <source>
        <dbReference type="ARBA" id="ARBA00022475"/>
    </source>
</evidence>
<proteinExistence type="predicted"/>
<evidence type="ECO:0000256" key="2">
    <source>
        <dbReference type="ARBA" id="ARBA00022692"/>
    </source>
</evidence>
<dbReference type="InterPro" id="IPR012451">
    <property type="entry name" value="DUF1656"/>
</dbReference>
<accession>A0A840Z286</accession>
<evidence type="ECO:0000256" key="3">
    <source>
        <dbReference type="ARBA" id="ARBA00022989"/>
    </source>
</evidence>
<protein>
    <recommendedName>
        <fullName evidence="8">DUF1656 domain-containing protein</fullName>
    </recommendedName>
</protein>
<organism evidence="6 7">
    <name type="scientific">Stakelama sediminis</name>
    <dbReference type="NCBI Taxonomy" id="463200"/>
    <lineage>
        <taxon>Bacteria</taxon>
        <taxon>Pseudomonadati</taxon>
        <taxon>Pseudomonadota</taxon>
        <taxon>Alphaproteobacteria</taxon>
        <taxon>Sphingomonadales</taxon>
        <taxon>Sphingomonadaceae</taxon>
        <taxon>Stakelama</taxon>
    </lineage>
</organism>
<dbReference type="Pfam" id="PF07869">
    <property type="entry name" value="DUF1656"/>
    <property type="match status" value="1"/>
</dbReference>
<keyword evidence="4 5" id="KW-0472">Membrane</keyword>
<evidence type="ECO:0000313" key="7">
    <source>
        <dbReference type="Proteomes" id="UP000554342"/>
    </source>
</evidence>
<evidence type="ECO:0008006" key="8">
    <source>
        <dbReference type="Google" id="ProtNLM"/>
    </source>
</evidence>
<dbReference type="AlphaFoldDB" id="A0A840Z286"/>
<evidence type="ECO:0000256" key="5">
    <source>
        <dbReference type="SAM" id="Phobius"/>
    </source>
</evidence>